<dbReference type="NCBIfam" id="NF006487">
    <property type="entry name" value="PRK08905.1"/>
    <property type="match status" value="1"/>
</dbReference>
<gene>
    <name evidence="7" type="ORF">IPJ38_00275</name>
</gene>
<keyword evidence="2" id="KW-1003">Cell membrane</keyword>
<dbReference type="AlphaFoldDB" id="A0A935MUJ9"/>
<evidence type="ECO:0000256" key="6">
    <source>
        <dbReference type="ARBA" id="ARBA00023315"/>
    </source>
</evidence>
<dbReference type="Pfam" id="PF03279">
    <property type="entry name" value="Lip_A_acyltrans"/>
    <property type="match status" value="1"/>
</dbReference>
<keyword evidence="3" id="KW-0997">Cell inner membrane</keyword>
<evidence type="ECO:0000256" key="3">
    <source>
        <dbReference type="ARBA" id="ARBA00022519"/>
    </source>
</evidence>
<keyword evidence="4" id="KW-0808">Transferase</keyword>
<proteinExistence type="predicted"/>
<dbReference type="InterPro" id="IPR004960">
    <property type="entry name" value="LipA_acyltrans"/>
</dbReference>
<reference evidence="7 8" key="1">
    <citation type="submission" date="2020-10" db="EMBL/GenBank/DDBJ databases">
        <title>Connecting structure to function with the recovery of over 1000 high-quality activated sludge metagenome-assembled genomes encoding full-length rRNA genes using long-read sequencing.</title>
        <authorList>
            <person name="Singleton C.M."/>
            <person name="Petriglieri F."/>
            <person name="Kristensen J.M."/>
            <person name="Kirkegaard R.H."/>
            <person name="Michaelsen T.Y."/>
            <person name="Andersen M.H."/>
            <person name="Karst S.M."/>
            <person name="Dueholm M.S."/>
            <person name="Nielsen P.H."/>
            <person name="Albertsen M."/>
        </authorList>
    </citation>
    <scope>NUCLEOTIDE SEQUENCE [LARGE SCALE GENOMIC DNA]</scope>
    <source>
        <strain evidence="7">EsbW_18-Q3-R4-48_BATAC.463</strain>
    </source>
</reference>
<evidence type="ECO:0000256" key="4">
    <source>
        <dbReference type="ARBA" id="ARBA00022679"/>
    </source>
</evidence>
<evidence type="ECO:0000313" key="8">
    <source>
        <dbReference type="Proteomes" id="UP000739411"/>
    </source>
</evidence>
<comment type="subcellular location">
    <subcellularLocation>
        <location evidence="1">Cell inner membrane</location>
    </subcellularLocation>
</comment>
<dbReference type="GO" id="GO:0005886">
    <property type="term" value="C:plasma membrane"/>
    <property type="evidence" value="ECO:0007669"/>
    <property type="project" value="UniProtKB-SubCell"/>
</dbReference>
<dbReference type="PANTHER" id="PTHR30606">
    <property type="entry name" value="LIPID A BIOSYNTHESIS LAUROYL ACYLTRANSFERASE"/>
    <property type="match status" value="1"/>
</dbReference>
<comment type="caution">
    <text evidence="7">The sequence shown here is derived from an EMBL/GenBank/DDBJ whole genome shotgun (WGS) entry which is preliminary data.</text>
</comment>
<organism evidence="7 8">
    <name type="scientific">Candidatus Dechloromonas phosphorivorans</name>
    <dbReference type="NCBI Taxonomy" id="2899244"/>
    <lineage>
        <taxon>Bacteria</taxon>
        <taxon>Pseudomonadati</taxon>
        <taxon>Pseudomonadota</taxon>
        <taxon>Betaproteobacteria</taxon>
        <taxon>Rhodocyclales</taxon>
        <taxon>Azonexaceae</taxon>
        <taxon>Dechloromonas</taxon>
    </lineage>
</organism>
<evidence type="ECO:0000256" key="5">
    <source>
        <dbReference type="ARBA" id="ARBA00023136"/>
    </source>
</evidence>
<dbReference type="CDD" id="cd07984">
    <property type="entry name" value="LPLAT_LABLAT-like"/>
    <property type="match status" value="1"/>
</dbReference>
<dbReference type="PIRSF" id="PIRSF026649">
    <property type="entry name" value="MsbB"/>
    <property type="match status" value="1"/>
</dbReference>
<sequence length="285" mass="31458">MVFLLRLLAGLPLRVVHRLGALSGWLTWLLSSRYRQHLLENMQQAGIDPALQSAAIAEAGKQALELPSIWLHSLDDVVPRIVKVTGWEIIEQAQATGKGIVFLTPHLGCFEITAQYYAAHAPITVLYRPPKRAFLQTLIETGRQRENVHLAPADVSGVRALIKALKRGEAVGLLPDQAPKVGEGVWLDFFGKPAYTMTLAARLTETGAATIFAWAERLPNGCGYHLHLRAPLTELTGVTVDRAKQINFEIESLIRECPTQYLWGYNRYKRPGGALPPPASSESTQ</sequence>
<keyword evidence="5" id="KW-0472">Membrane</keyword>
<dbReference type="GO" id="GO:0016746">
    <property type="term" value="F:acyltransferase activity"/>
    <property type="evidence" value="ECO:0007669"/>
    <property type="project" value="UniProtKB-KW"/>
</dbReference>
<name>A0A935MUJ9_9RHOO</name>
<dbReference type="EMBL" id="JADJMS010000002">
    <property type="protein sequence ID" value="MBK7413792.1"/>
    <property type="molecule type" value="Genomic_DNA"/>
</dbReference>
<keyword evidence="6 7" id="KW-0012">Acyltransferase</keyword>
<dbReference type="GO" id="GO:0009247">
    <property type="term" value="P:glycolipid biosynthetic process"/>
    <property type="evidence" value="ECO:0007669"/>
    <property type="project" value="UniProtKB-ARBA"/>
</dbReference>
<dbReference type="Proteomes" id="UP000739411">
    <property type="component" value="Unassembled WGS sequence"/>
</dbReference>
<dbReference type="PANTHER" id="PTHR30606:SF10">
    <property type="entry name" value="PHOSPHATIDYLINOSITOL MANNOSIDE ACYLTRANSFERASE"/>
    <property type="match status" value="1"/>
</dbReference>
<protein>
    <submittedName>
        <fullName evidence="7">Lysophospholipid acyltransferase family protein</fullName>
    </submittedName>
</protein>
<evidence type="ECO:0000256" key="1">
    <source>
        <dbReference type="ARBA" id="ARBA00004533"/>
    </source>
</evidence>
<accession>A0A935MUJ9</accession>
<evidence type="ECO:0000256" key="2">
    <source>
        <dbReference type="ARBA" id="ARBA00022475"/>
    </source>
</evidence>
<evidence type="ECO:0000313" key="7">
    <source>
        <dbReference type="EMBL" id="MBK7413792.1"/>
    </source>
</evidence>